<feature type="non-terminal residue" evidence="3">
    <location>
        <position position="304"/>
    </location>
</feature>
<feature type="compositionally biased region" description="Polar residues" evidence="1">
    <location>
        <begin position="1"/>
        <end position="18"/>
    </location>
</feature>
<dbReference type="Pfam" id="PF04264">
    <property type="entry name" value="YceI"/>
    <property type="match status" value="1"/>
</dbReference>
<dbReference type="EMBL" id="VBPB01000072">
    <property type="protein sequence ID" value="TMQ73346.1"/>
    <property type="molecule type" value="Genomic_DNA"/>
</dbReference>
<feature type="compositionally biased region" description="Basic and acidic residues" evidence="1">
    <location>
        <begin position="38"/>
        <end position="48"/>
    </location>
</feature>
<dbReference type="SUPFAM" id="SSF101874">
    <property type="entry name" value="YceI-like"/>
    <property type="match status" value="1"/>
</dbReference>
<dbReference type="AlphaFoldDB" id="A0A538UBS2"/>
<dbReference type="PANTHER" id="PTHR34406">
    <property type="entry name" value="PROTEIN YCEI"/>
    <property type="match status" value="1"/>
</dbReference>
<feature type="domain" description="Lipid/polyisoprenoid-binding YceI-like" evidence="2">
    <location>
        <begin position="125"/>
        <end position="292"/>
    </location>
</feature>
<gene>
    <name evidence="3" type="ORF">E6K81_04895</name>
</gene>
<accession>A0A538UBS2</accession>
<reference evidence="3 4" key="1">
    <citation type="journal article" date="2019" name="Nat. Microbiol.">
        <title>Mediterranean grassland soil C-N compound turnover is dependent on rainfall and depth, and is mediated by genomically divergent microorganisms.</title>
        <authorList>
            <person name="Diamond S."/>
            <person name="Andeer P.F."/>
            <person name="Li Z."/>
            <person name="Crits-Christoph A."/>
            <person name="Burstein D."/>
            <person name="Anantharaman K."/>
            <person name="Lane K.R."/>
            <person name="Thomas B.C."/>
            <person name="Pan C."/>
            <person name="Northen T.R."/>
            <person name="Banfield J.F."/>
        </authorList>
    </citation>
    <scope>NUCLEOTIDE SEQUENCE [LARGE SCALE GENOMIC DNA]</scope>
    <source>
        <strain evidence="3">WS_11</strain>
    </source>
</reference>
<dbReference type="SMART" id="SM00867">
    <property type="entry name" value="YceI"/>
    <property type="match status" value="1"/>
</dbReference>
<organism evidence="3 4">
    <name type="scientific">Eiseniibacteriota bacterium</name>
    <dbReference type="NCBI Taxonomy" id="2212470"/>
    <lineage>
        <taxon>Bacteria</taxon>
        <taxon>Candidatus Eiseniibacteriota</taxon>
    </lineage>
</organism>
<comment type="caution">
    <text evidence="3">The sequence shown here is derived from an EMBL/GenBank/DDBJ whole genome shotgun (WGS) entry which is preliminary data.</text>
</comment>
<feature type="region of interest" description="Disordered" evidence="1">
    <location>
        <begin position="1"/>
        <end position="56"/>
    </location>
</feature>
<dbReference type="InterPro" id="IPR007372">
    <property type="entry name" value="Lipid/polyisoprenoid-bd_YceI"/>
</dbReference>
<proteinExistence type="predicted"/>
<evidence type="ECO:0000313" key="4">
    <source>
        <dbReference type="Proteomes" id="UP000319771"/>
    </source>
</evidence>
<evidence type="ECO:0000313" key="3">
    <source>
        <dbReference type="EMBL" id="TMQ73346.1"/>
    </source>
</evidence>
<dbReference type="PANTHER" id="PTHR34406:SF1">
    <property type="entry name" value="PROTEIN YCEI"/>
    <property type="match status" value="1"/>
</dbReference>
<protein>
    <submittedName>
        <fullName evidence="3">YceI family protein</fullName>
    </submittedName>
</protein>
<evidence type="ECO:0000259" key="2">
    <source>
        <dbReference type="SMART" id="SM00867"/>
    </source>
</evidence>
<name>A0A538UBS2_UNCEI</name>
<evidence type="ECO:0000256" key="1">
    <source>
        <dbReference type="SAM" id="MobiDB-lite"/>
    </source>
</evidence>
<dbReference type="InterPro" id="IPR036761">
    <property type="entry name" value="TTHA0802/YceI-like_sf"/>
</dbReference>
<sequence length="304" mass="32611">MRFPSSSRTSGGVFSKSDTAGDATDSPRPPQPRGSRPGQERARGPPREPRRHPTPARIGWEVVRGLVASSALPGALDLVSHQWPSPGAVAASLERSCLVKNRFALLAAVLALLGTAAVAAAEPMPYKIDPNHTLVGFHIRHFFAKVAGRFKDFSGIINFDEKDLAASSVEVTIQTASINTENERRDADLRGPNFFLADSFPTITFKSTKVVPGPNNSALVSGDLTMRGVTKPVTLEANFLGSMPAMGRKIAGFDAKTTINRKDFNINWNRVLDQGGTMLGDDVAIELQVEASWVDPNAPKPAMG</sequence>
<dbReference type="Proteomes" id="UP000319771">
    <property type="component" value="Unassembled WGS sequence"/>
</dbReference>
<dbReference type="Gene3D" id="2.40.128.110">
    <property type="entry name" value="Lipid/polyisoprenoid-binding, YceI-like"/>
    <property type="match status" value="1"/>
</dbReference>